<sequence>MSIHNPITIKSQPTHDRRTLEMLAHIRAATHLFSFKHSSTQPPPIRHHFKPLCSFSTINSKSSVNMSSSARQFIEHIVLFKIEPEVDPSKVNSMLSNLNNLVSLSTVLHLSAGPILRQRGSATLAFTHMLHSRYSTKPDLDSYSKHPSHVSVVGDYVKPIVSDVMAVDWVASDVVGEVPLPPGSALRVTFTKLKDNVGEDGKEEILGVIRGIKGKFPDIHQLTLGENFSPERAKGFSIASIAVFKGVNELEGLENESEMANAEKDKVRDSLDGVLVIDYVVPASQTASL</sequence>
<dbReference type="PANTHER" id="PTHR33178">
    <property type="match status" value="1"/>
</dbReference>
<dbReference type="SUPFAM" id="SSF54909">
    <property type="entry name" value="Dimeric alpha+beta barrel"/>
    <property type="match status" value="2"/>
</dbReference>
<feature type="domain" description="Stress-response A/B barrel" evidence="2">
    <location>
        <begin position="74"/>
        <end position="169"/>
    </location>
</feature>
<evidence type="ECO:0000256" key="1">
    <source>
        <dbReference type="ARBA" id="ARBA00011738"/>
    </source>
</evidence>
<dbReference type="EMBL" id="BAABME010024080">
    <property type="protein sequence ID" value="GAA0169433.1"/>
    <property type="molecule type" value="Genomic_DNA"/>
</dbReference>
<dbReference type="AlphaFoldDB" id="A0AAV3R0G3"/>
<dbReference type="InterPro" id="IPR013097">
    <property type="entry name" value="Dabb"/>
</dbReference>
<dbReference type="InterPro" id="IPR044662">
    <property type="entry name" value="HS1/DABB1-like"/>
</dbReference>
<proteinExistence type="predicted"/>
<dbReference type="PANTHER" id="PTHR33178:SF3">
    <property type="entry name" value="STRESS-RESPONSE A_B BARREL DOMAIN-CONTAINING PROTEIN UP3"/>
    <property type="match status" value="1"/>
</dbReference>
<feature type="domain" description="Stress-response A/B barrel" evidence="2">
    <location>
        <begin position="185"/>
        <end position="279"/>
    </location>
</feature>
<dbReference type="PROSITE" id="PS51502">
    <property type="entry name" value="S_R_A_B_BARREL"/>
    <property type="match status" value="2"/>
</dbReference>
<name>A0AAV3R0G3_LITER</name>
<dbReference type="Gene3D" id="3.30.70.100">
    <property type="match status" value="2"/>
</dbReference>
<dbReference type="Pfam" id="PF07876">
    <property type="entry name" value="Dabb"/>
    <property type="match status" value="2"/>
</dbReference>
<reference evidence="3 4" key="1">
    <citation type="submission" date="2024-01" db="EMBL/GenBank/DDBJ databases">
        <title>The complete chloroplast genome sequence of Lithospermum erythrorhizon: insights into the phylogenetic relationship among Boraginaceae species and the maternal lineages of purple gromwells.</title>
        <authorList>
            <person name="Okada T."/>
            <person name="Watanabe K."/>
        </authorList>
    </citation>
    <scope>NUCLEOTIDE SEQUENCE [LARGE SCALE GENOMIC DNA]</scope>
</reference>
<dbReference type="SMART" id="SM00886">
    <property type="entry name" value="Dabb"/>
    <property type="match status" value="2"/>
</dbReference>
<dbReference type="InterPro" id="IPR011008">
    <property type="entry name" value="Dimeric_a/b-barrel"/>
</dbReference>
<evidence type="ECO:0000313" key="4">
    <source>
        <dbReference type="Proteomes" id="UP001454036"/>
    </source>
</evidence>
<comment type="caution">
    <text evidence="3">The sequence shown here is derived from an EMBL/GenBank/DDBJ whole genome shotgun (WGS) entry which is preliminary data.</text>
</comment>
<comment type="subunit">
    <text evidence="1">Homodimer.</text>
</comment>
<evidence type="ECO:0000259" key="2">
    <source>
        <dbReference type="PROSITE" id="PS51502"/>
    </source>
</evidence>
<organism evidence="3 4">
    <name type="scientific">Lithospermum erythrorhizon</name>
    <name type="common">Purple gromwell</name>
    <name type="synonym">Lithospermum officinale var. erythrorhizon</name>
    <dbReference type="NCBI Taxonomy" id="34254"/>
    <lineage>
        <taxon>Eukaryota</taxon>
        <taxon>Viridiplantae</taxon>
        <taxon>Streptophyta</taxon>
        <taxon>Embryophyta</taxon>
        <taxon>Tracheophyta</taxon>
        <taxon>Spermatophyta</taxon>
        <taxon>Magnoliopsida</taxon>
        <taxon>eudicotyledons</taxon>
        <taxon>Gunneridae</taxon>
        <taxon>Pentapetalae</taxon>
        <taxon>asterids</taxon>
        <taxon>lamiids</taxon>
        <taxon>Boraginales</taxon>
        <taxon>Boraginaceae</taxon>
        <taxon>Boraginoideae</taxon>
        <taxon>Lithospermeae</taxon>
        <taxon>Lithospermum</taxon>
    </lineage>
</organism>
<protein>
    <recommendedName>
        <fullName evidence="2">Stress-response A/B barrel domain-containing protein</fullName>
    </recommendedName>
</protein>
<evidence type="ECO:0000313" key="3">
    <source>
        <dbReference type="EMBL" id="GAA0169433.1"/>
    </source>
</evidence>
<dbReference type="Proteomes" id="UP001454036">
    <property type="component" value="Unassembled WGS sequence"/>
</dbReference>
<keyword evidence="4" id="KW-1185">Reference proteome</keyword>
<accession>A0AAV3R0G3</accession>
<gene>
    <name evidence="3" type="ORF">LIER_40757</name>
</gene>